<dbReference type="SUPFAM" id="SSF55781">
    <property type="entry name" value="GAF domain-like"/>
    <property type="match status" value="1"/>
</dbReference>
<dbReference type="EMBL" id="BOMS01000107">
    <property type="protein sequence ID" value="GIE70562.1"/>
    <property type="molecule type" value="Genomic_DNA"/>
</dbReference>
<evidence type="ECO:0000313" key="2">
    <source>
        <dbReference type="Proteomes" id="UP000624709"/>
    </source>
</evidence>
<protein>
    <submittedName>
        <fullName evidence="1">Uncharacterized protein</fullName>
    </submittedName>
</protein>
<proteinExistence type="predicted"/>
<evidence type="ECO:0000313" key="1">
    <source>
        <dbReference type="EMBL" id="GIE70562.1"/>
    </source>
</evidence>
<comment type="caution">
    <text evidence="1">The sequence shown here is derived from an EMBL/GenBank/DDBJ whole genome shotgun (WGS) entry which is preliminary data.</text>
</comment>
<reference evidence="1 2" key="1">
    <citation type="submission" date="2021-01" db="EMBL/GenBank/DDBJ databases">
        <title>Whole genome shotgun sequence of Actinoplanes palleronii NBRC 14916.</title>
        <authorList>
            <person name="Komaki H."/>
            <person name="Tamura T."/>
        </authorList>
    </citation>
    <scope>NUCLEOTIDE SEQUENCE [LARGE SCALE GENOMIC DNA]</scope>
    <source>
        <strain evidence="1 2">NBRC 14916</strain>
    </source>
</reference>
<gene>
    <name evidence="1" type="ORF">Apa02nite_066700</name>
</gene>
<sequence length="309" mass="32068">MTGAAPDAEMLIFDLADIANRPCSLAARAEALLTTIRSVIAHDAAFLSLFEPERCLHSPLARYGYSAQRKRHLDSPAFADDITTLGLLGPAPAATVLSVDASEIYVPLRAGGDYLGLFGLRTTAPERWQEQLTVVAPIIARAIDPRQKLTAMASLVADPIAATVLTRAGSTEPLPGLPGLEACGPAAPVVAEARALLSAGASHASFLAVGASAGYLKVTVLATAGLPPGHRSGIVLMSDPGHLHGLTRPELTVLGLHLAGWDDRRIHEHLDLTAGSLLESICRKLAAPGRDAAIVQAAAHGLYLPAAPA</sequence>
<name>A0ABQ4BIR2_9ACTN</name>
<accession>A0ABQ4BIR2</accession>
<dbReference type="RefSeq" id="WP_203828577.1">
    <property type="nucleotide sequence ID" value="NZ_BAAATY010000034.1"/>
</dbReference>
<keyword evidence="2" id="KW-1185">Reference proteome</keyword>
<dbReference type="Proteomes" id="UP000624709">
    <property type="component" value="Unassembled WGS sequence"/>
</dbReference>
<organism evidence="1 2">
    <name type="scientific">Actinoplanes palleronii</name>
    <dbReference type="NCBI Taxonomy" id="113570"/>
    <lineage>
        <taxon>Bacteria</taxon>
        <taxon>Bacillati</taxon>
        <taxon>Actinomycetota</taxon>
        <taxon>Actinomycetes</taxon>
        <taxon>Micromonosporales</taxon>
        <taxon>Micromonosporaceae</taxon>
        <taxon>Actinoplanes</taxon>
    </lineage>
</organism>